<evidence type="ECO:0000313" key="2">
    <source>
        <dbReference type="Proteomes" id="UP001575105"/>
    </source>
</evidence>
<reference evidence="1 2" key="1">
    <citation type="submission" date="2024-08" db="EMBL/GenBank/DDBJ databases">
        <title>Whole-genome sequencing of halo(alkali)philic microorganisms from hypersaline lakes.</title>
        <authorList>
            <person name="Sorokin D.Y."/>
            <person name="Merkel A.Y."/>
            <person name="Messina E."/>
            <person name="Yakimov M."/>
        </authorList>
    </citation>
    <scope>NUCLEOTIDE SEQUENCE [LARGE SCALE GENOMIC DNA]</scope>
    <source>
        <strain evidence="1 2">AB-hyl4</strain>
    </source>
</reference>
<dbReference type="Proteomes" id="UP001575105">
    <property type="component" value="Unassembled WGS sequence"/>
</dbReference>
<dbReference type="EMBL" id="JBGUBD010000005">
    <property type="protein sequence ID" value="MFA9478529.1"/>
    <property type="molecule type" value="Genomic_DNA"/>
</dbReference>
<protein>
    <recommendedName>
        <fullName evidence="3">Holin</fullName>
    </recommendedName>
</protein>
<proteinExistence type="predicted"/>
<comment type="caution">
    <text evidence="1">The sequence shown here is derived from an EMBL/GenBank/DDBJ whole genome shotgun (WGS) entry which is preliminary data.</text>
</comment>
<gene>
    <name evidence="1" type="ORF">ACERK3_09495</name>
</gene>
<organism evidence="1 2">
    <name type="scientific">Natronomicrosphaera hydrolytica</name>
    <dbReference type="NCBI Taxonomy" id="3242702"/>
    <lineage>
        <taxon>Bacteria</taxon>
        <taxon>Pseudomonadati</taxon>
        <taxon>Planctomycetota</taxon>
        <taxon>Phycisphaerae</taxon>
        <taxon>Phycisphaerales</taxon>
        <taxon>Phycisphaeraceae</taxon>
        <taxon>Natronomicrosphaera</taxon>
    </lineage>
</organism>
<dbReference type="RefSeq" id="WP_425345455.1">
    <property type="nucleotide sequence ID" value="NZ_JBGUBD010000005.1"/>
</dbReference>
<keyword evidence="2" id="KW-1185">Reference proteome</keyword>
<evidence type="ECO:0000313" key="1">
    <source>
        <dbReference type="EMBL" id="MFA9478529.1"/>
    </source>
</evidence>
<accession>A0ABV4U6S4</accession>
<evidence type="ECO:0008006" key="3">
    <source>
        <dbReference type="Google" id="ProtNLM"/>
    </source>
</evidence>
<sequence length="70" mass="7527">MSRFTSRKFILALAAQLIALAVLFWPEHENVITEAVTQATALLLSLGTAAGYIHAEGKIDTERAKTNQGG</sequence>
<name>A0ABV4U6S4_9BACT</name>